<keyword evidence="9" id="KW-1185">Reference proteome</keyword>
<evidence type="ECO:0000313" key="9">
    <source>
        <dbReference type="Proteomes" id="UP001139493"/>
    </source>
</evidence>
<gene>
    <name evidence="8" type="ORF">APR03_002277</name>
</gene>
<evidence type="ECO:0000256" key="3">
    <source>
        <dbReference type="ARBA" id="ARBA00022989"/>
    </source>
</evidence>
<proteinExistence type="predicted"/>
<dbReference type="InterPro" id="IPR007593">
    <property type="entry name" value="CD225/Dispanin_fam"/>
</dbReference>
<feature type="region of interest" description="Disordered" evidence="5">
    <location>
        <begin position="116"/>
        <end position="138"/>
    </location>
</feature>
<evidence type="ECO:0000313" key="8">
    <source>
        <dbReference type="EMBL" id="MCP2264934.1"/>
    </source>
</evidence>
<dbReference type="EMBL" id="JAMTCS010000006">
    <property type="protein sequence ID" value="MCP2264934.1"/>
    <property type="molecule type" value="Genomic_DNA"/>
</dbReference>
<comment type="caution">
    <text evidence="8">The sequence shown here is derived from an EMBL/GenBank/DDBJ whole genome shotgun (WGS) entry which is preliminary data.</text>
</comment>
<keyword evidence="4 6" id="KW-0472">Membrane</keyword>
<evidence type="ECO:0000256" key="6">
    <source>
        <dbReference type="SAM" id="Phobius"/>
    </source>
</evidence>
<dbReference type="Pfam" id="PF13845">
    <property type="entry name" value="Septum_form"/>
    <property type="match status" value="1"/>
</dbReference>
<dbReference type="Proteomes" id="UP001139493">
    <property type="component" value="Unassembled WGS sequence"/>
</dbReference>
<keyword evidence="2 6" id="KW-0812">Transmembrane</keyword>
<dbReference type="GO" id="GO:0016020">
    <property type="term" value="C:membrane"/>
    <property type="evidence" value="ECO:0007669"/>
    <property type="project" value="UniProtKB-SubCell"/>
</dbReference>
<dbReference type="InterPro" id="IPR026004">
    <property type="entry name" value="Septum_form"/>
</dbReference>
<dbReference type="AlphaFoldDB" id="A0A9X2JYB7"/>
<accession>A0A9X2JYB7</accession>
<organism evidence="8 9">
    <name type="scientific">Promicromonospora thailandica</name>
    <dbReference type="NCBI Taxonomy" id="765201"/>
    <lineage>
        <taxon>Bacteria</taxon>
        <taxon>Bacillati</taxon>
        <taxon>Actinomycetota</taxon>
        <taxon>Actinomycetes</taxon>
        <taxon>Micrococcales</taxon>
        <taxon>Promicromonosporaceae</taxon>
        <taxon>Promicromonospora</taxon>
    </lineage>
</organism>
<protein>
    <submittedName>
        <fullName evidence="8">Septum formation</fullName>
    </submittedName>
</protein>
<feature type="transmembrane region" description="Helical" evidence="6">
    <location>
        <begin position="31"/>
        <end position="50"/>
    </location>
</feature>
<comment type="subcellular location">
    <subcellularLocation>
        <location evidence="1">Membrane</location>
    </subcellularLocation>
</comment>
<evidence type="ECO:0000256" key="1">
    <source>
        <dbReference type="ARBA" id="ARBA00004370"/>
    </source>
</evidence>
<keyword evidence="3 6" id="KW-1133">Transmembrane helix</keyword>
<reference evidence="8" key="1">
    <citation type="submission" date="2022-06" db="EMBL/GenBank/DDBJ databases">
        <title>Genomic Encyclopedia of Archaeal and Bacterial Type Strains, Phase II (KMG-II): from individual species to whole genera.</title>
        <authorList>
            <person name="Goeker M."/>
        </authorList>
    </citation>
    <scope>NUCLEOTIDE SEQUENCE</scope>
    <source>
        <strain evidence="8">DSM 26652</strain>
    </source>
</reference>
<feature type="compositionally biased region" description="Pro residues" evidence="5">
    <location>
        <begin position="15"/>
        <end position="28"/>
    </location>
</feature>
<evidence type="ECO:0000259" key="7">
    <source>
        <dbReference type="Pfam" id="PF13845"/>
    </source>
</evidence>
<feature type="domain" description="Septum formation-related" evidence="7">
    <location>
        <begin position="147"/>
        <end position="253"/>
    </location>
</feature>
<evidence type="ECO:0000256" key="4">
    <source>
        <dbReference type="ARBA" id="ARBA00023136"/>
    </source>
</evidence>
<sequence>MTDPYAPVPDAYRPAPGPAPVPRPPAPPSTGAGWTVVALLSLWPFGLLAYPHTQRATAALAAGDLEQAAAEGARARRAGIAGLVVAIVLTCVLTVALTAGTVGLAVWLERQLGPAADRPQSATSYPADDVPGSGPAEGTSVWELHEGDCYLTDGLTDVVRTVAVVPCDQPHGGELFDITYVAASALEPADDAGDPEYPGDPWMARYAAQVCRDSFEEHTGSPADDAGLHLWHTAPDAWDWRAEGRRIACLAESDTALTGQVGDR</sequence>
<dbReference type="Pfam" id="PF04505">
    <property type="entry name" value="CD225"/>
    <property type="match status" value="1"/>
</dbReference>
<feature type="transmembrane region" description="Helical" evidence="6">
    <location>
        <begin position="83"/>
        <end position="108"/>
    </location>
</feature>
<evidence type="ECO:0000256" key="5">
    <source>
        <dbReference type="SAM" id="MobiDB-lite"/>
    </source>
</evidence>
<evidence type="ECO:0000256" key="2">
    <source>
        <dbReference type="ARBA" id="ARBA00022692"/>
    </source>
</evidence>
<name>A0A9X2JYB7_9MICO</name>
<feature type="region of interest" description="Disordered" evidence="5">
    <location>
        <begin position="1"/>
        <end position="28"/>
    </location>
</feature>
<dbReference type="RefSeq" id="WP_253835804.1">
    <property type="nucleotide sequence ID" value="NZ_JAMTCS010000006.1"/>
</dbReference>